<dbReference type="SUPFAM" id="SSF52540">
    <property type="entry name" value="P-loop containing nucleoside triphosphate hydrolases"/>
    <property type="match status" value="3"/>
</dbReference>
<comment type="similarity">
    <text evidence="2">Belongs to the dynein heavy chain family.</text>
</comment>
<evidence type="ECO:0000259" key="21">
    <source>
        <dbReference type="Pfam" id="PF17857"/>
    </source>
</evidence>
<dbReference type="InterPro" id="IPR024743">
    <property type="entry name" value="Dynein_HC_stalk"/>
</dbReference>
<evidence type="ECO:0000256" key="14">
    <source>
        <dbReference type="SAM" id="Coils"/>
    </source>
</evidence>
<dbReference type="InterPro" id="IPR035699">
    <property type="entry name" value="AAA_6"/>
</dbReference>
<dbReference type="InterPro" id="IPR004273">
    <property type="entry name" value="Dynein_heavy_D6_P-loop"/>
</dbReference>
<evidence type="ECO:0000256" key="9">
    <source>
        <dbReference type="ARBA" id="ARBA00023054"/>
    </source>
</evidence>
<evidence type="ECO:0000256" key="12">
    <source>
        <dbReference type="ARBA" id="ARBA00023212"/>
    </source>
</evidence>
<name>A0A7S2I2L3_9DINO</name>
<dbReference type="InterPro" id="IPR035706">
    <property type="entry name" value="AAA_9"/>
</dbReference>
<keyword evidence="4" id="KW-0493">Microtubule</keyword>
<dbReference type="Pfam" id="PF17857">
    <property type="entry name" value="AAA_lid_1"/>
    <property type="match status" value="1"/>
</dbReference>
<dbReference type="FunFam" id="3.10.490.20:FF:000010">
    <property type="entry name" value="Dynein heavy chain, putative"/>
    <property type="match status" value="1"/>
</dbReference>
<dbReference type="EMBL" id="HBGW01009023">
    <property type="protein sequence ID" value="CAD9506803.1"/>
    <property type="molecule type" value="Transcribed_RNA"/>
</dbReference>
<feature type="coiled-coil region" evidence="14">
    <location>
        <begin position="1372"/>
        <end position="1441"/>
    </location>
</feature>
<keyword evidence="12" id="KW-0206">Cytoskeleton</keyword>
<feature type="domain" description="Dynein heavy chain 3 AAA+ lid" evidence="21">
    <location>
        <begin position="696"/>
        <end position="780"/>
    </location>
</feature>
<evidence type="ECO:0000256" key="10">
    <source>
        <dbReference type="ARBA" id="ARBA00023069"/>
    </source>
</evidence>
<dbReference type="Gene3D" id="1.20.1270.280">
    <property type="match status" value="1"/>
</dbReference>
<keyword evidence="7" id="KW-0067">ATP-binding</keyword>
<evidence type="ECO:0000259" key="19">
    <source>
        <dbReference type="Pfam" id="PF12781"/>
    </source>
</evidence>
<keyword evidence="5" id="KW-0677">Repeat</keyword>
<evidence type="ECO:0000259" key="15">
    <source>
        <dbReference type="Pfam" id="PF03028"/>
    </source>
</evidence>
<organism evidence="24">
    <name type="scientific">Zooxanthella nutricula</name>
    <dbReference type="NCBI Taxonomy" id="1333877"/>
    <lineage>
        <taxon>Eukaryota</taxon>
        <taxon>Sar</taxon>
        <taxon>Alveolata</taxon>
        <taxon>Dinophyceae</taxon>
        <taxon>Peridiniales</taxon>
        <taxon>Peridiniales incertae sedis</taxon>
        <taxon>Zooxanthella</taxon>
    </lineage>
</organism>
<dbReference type="GO" id="GO:0030286">
    <property type="term" value="C:dynein complex"/>
    <property type="evidence" value="ECO:0007669"/>
    <property type="project" value="UniProtKB-KW"/>
</dbReference>
<feature type="domain" description="Dynein heavy chain AAA module D4" evidence="18">
    <location>
        <begin position="846"/>
        <end position="1107"/>
    </location>
</feature>
<feature type="domain" description="Dynein heavy chain C-terminal" evidence="23">
    <location>
        <begin position="2303"/>
        <end position="2623"/>
    </location>
</feature>
<evidence type="ECO:0000256" key="1">
    <source>
        <dbReference type="ARBA" id="ARBA00004430"/>
    </source>
</evidence>
<evidence type="ECO:0000256" key="4">
    <source>
        <dbReference type="ARBA" id="ARBA00022701"/>
    </source>
</evidence>
<dbReference type="GO" id="GO:0005524">
    <property type="term" value="F:ATP binding"/>
    <property type="evidence" value="ECO:0007669"/>
    <property type="project" value="UniProtKB-KW"/>
</dbReference>
<dbReference type="InterPro" id="IPR027417">
    <property type="entry name" value="P-loop_NTPase"/>
</dbReference>
<dbReference type="Gene3D" id="1.10.8.1220">
    <property type="match status" value="1"/>
</dbReference>
<gene>
    <name evidence="24" type="ORF">BRAN1462_LOCUS5829</name>
</gene>
<dbReference type="InterPro" id="IPR026983">
    <property type="entry name" value="DHC"/>
</dbReference>
<dbReference type="InterPro" id="IPR041466">
    <property type="entry name" value="Dynein_AAA5_ext"/>
</dbReference>
<dbReference type="FunFam" id="3.40.50.300:FF:000320">
    <property type="entry name" value="Dynein, axonemal, heavy chain 5"/>
    <property type="match status" value="1"/>
</dbReference>
<feature type="domain" description="Dynein heavy chain ATP-binding dynein motor region" evidence="19">
    <location>
        <begin position="1517"/>
        <end position="1742"/>
    </location>
</feature>
<dbReference type="GO" id="GO:0045505">
    <property type="term" value="F:dynein intermediate chain binding"/>
    <property type="evidence" value="ECO:0007669"/>
    <property type="project" value="InterPro"/>
</dbReference>
<evidence type="ECO:0000256" key="13">
    <source>
        <dbReference type="ARBA" id="ARBA00023273"/>
    </source>
</evidence>
<evidence type="ECO:0000256" key="8">
    <source>
        <dbReference type="ARBA" id="ARBA00023017"/>
    </source>
</evidence>
<dbReference type="Gene3D" id="3.40.50.300">
    <property type="entry name" value="P-loop containing nucleotide triphosphate hydrolases"/>
    <property type="match status" value="4"/>
</dbReference>
<sequence length="2627" mass="298607">MMVPNRETIMKVKLASVGYSMMDILGKKFCILYALCEQQLSKQRHYDFGLRNILSVLRTSGTVKRSEPPDADEEMLFMRTARDMNLSKLVADDVPLFLALLKDIFPKVTDPPKKVYKNIEDGSKALIKQYKLVDWDSWMLKVIQLYETSLVRHGFMLVGPTLCGKTEIAHILTTCMTNDGNPHHSVIMNPKAITDSQMYGVKDPISEEWTPGVFASIWQKWNNRAIKKTTWIICDGPVDAIWIENLNTVLDDNKILTLANNDRIPMTDNCKIVFEVQDLRNASPATVSRAGIIYVSASDLGWEPLVGSWLQRRVDINPNRQAEADLLKPLFDKYLKQPPPNSGVCVDFYDWNMRNIKKVMEANDSILTINTLNIMSASLKSACDENMILTEDSYRRVLTYSIMWGFGGLLEPEERSKLWAKFIEILEANKHKDAIPKCEEGTNMFDYVPDWTDKARPWVKWSPEDWKPPKKLQFASLLIPTSDSCRAEHLIRVISAWDRTRTPPSFKSCMLVGAPGTAKTSTALMYCSRFSQDTMLFKRLNLSSATTPHGFQKSIEAEVEKKQGKTFCPPGGKLMTVFIDDASMPVVNKWGDQVTNELSRQLMEMSGFYFLDKDKRGDFKTIENLVYIGAMGHPGGGKNDIPNRLKSKFLCFNMVLPSTTSVDSIFGNIMKVKFTPKAGAKPPVIELSQKLCLATVDVWDKVKRSLLPTPLRFHYIFNMRDLSRVFQGIMECPVDIVKDTNVLAGLWKHECVRVFADKLCRDVDKNFVDKVLAEFMPQHFGEELFESNKETPWFCDFQREMEYDNETGEELGAPKVYEPAQSWDFVKTKAYEYLTKYNETYPSKSMNLVLFDEAMKHLMKINRTIQQKRGSAMLVGVGGSGKQSLARLASYTSGHFAFQITITKTYNDAALFEDLRVLFIRAGSKNENVTFIFTDAEVKSEGFLEYLNSFLATGDVVGLFAKDEKDAMAGETRNDFVRDCPHLEENLLNMFNYFMDRLRDNLHICLCFSPVNAKFPIRAQNFPAVFAVNINWFMPWPESALVAVSSAFLGSYKVDCTDDDRQRLYGLTGAFQACVRDTTEVYYQRMRKHVYVTPKSFLCLIDFYKSLYEVKYQEINVQEKSVNVGLKKLAEASEQVEKLKIVIKEKSAVMAVEEKKTNIMLDKVTIEKGKADKKAEEVNAQKADCLAEADKIAGEKAAAQVELDRAMPFLRDAEAACNSITKKDIGDLKVNRKPANIVRYVFDGLQILMQKQVLPCKPCMVEIAKKEVQFIQDSFEEYSINELGKMSFLSDLFSFAANDKDGINDETVELLEPYLRHDEDPAKHWGPWEHKVCESTIAEKASGAAKGLCLFVAAMCQYQGAAKIVQPKLAALKLAEAALSKAMAQLAAAEAELAKVMAEVAELDAELAKAMKTMKELQDSAQALQDKADAANKLLSGLSGENARWTEDSKNFALRRKRLVGDVASVCAFVVYCGPFNAEFRERLFNDFLADTQRRQVPGHQKVEQVSFLVDKGTMGEWALEGLPADDLSIQNAIMVTRSSRYPLMVDPQGQANRWIKRREAKRIAQNPGMCMTTLTARNLKDQIEFTMGEGLCLVIENVENEVDPMLDPVLDKQIIKKGKNMYINVSDQNMDYNAKFALYMTSRLPNPHFSPELSAKCTVIDFTVTMKGLEDQLLGRLITMEQKSLEDMLAALEEDVTNNTKSLQMLDKQLLERLSNSTGNLLDDTELVEVLANTKAKAKEVEGKLKEADERKIEINEKREQFRPIATRGSIMYFNMVDMTNVVNPITAQPSGWMYNCSLLQFQEQFDVSIRNSEKCQPASKRVDKIIHFLTYQVYRYTNRGLFERDKMMFKLMVTMKIMTVQGILTGADTSVFLKAGSALDVKAERPNPFKWMSDKIWLNFLQLSRHPFGADQMLFYREIIDQVTRNEAAWKKWFDENEPESCPVPDYEDRLAMDRTLGPFLRLCIVRFMREDRTGVSCSKFIESMLDSRFSAPVTDAIVDIYEESSNRKPVLYLLTAGSDPSFSIDELAKKKKKYPTDKVSMGEGQEKVAREKNNNAFLTGGWVVLQNSHLGIGYMNELEDVILKTPEIDEAFRLWITCEITPRFPIGLLQICIKVTLEPPAGLKAGIARTYSTMVSQELLDQIDHEKWRTLVFTQAFLHSVVQERRKFGPIGWCVPYEYNNSDLDACLQFLQKHVGVTVLVGVPVSWVTVRYMVAEAQYGGRITDDLDRELFNTYTAKWFKDEIFKNSWQFNDYAADYNYKIPEGFEIGQFREAIDTMPAVDSPNIFGLHSNADLTYRLKEASEMIATIIETQPKDTGGGSGKSVDEIVKDQCMDLLSKMPEDFVEEIFRATITKLKGPPGTPDKGFNAPLNIFLFQELQRLQNIIQIVRVNLKSISMAIDGTVVMTTDLLADLGSIFDARVPTRWTNDASGAEISWLMPNLGGWFTGLTDRQVMLNEWLQNSRSIMKSYWLTGFTNAQGFLTGMRQEVTRQHKKDQWALDDVISHTEILPHDMEKVRDVPEEGQNIHGLFMEGGRWDRGLNRLEESEPKKLFVSMPAIYVTATTARDLKAMGINYGPSGPYNSAVYKYPKRNDRYLIFRLLLKTEMHPYHWKVRGVCLVAQTD</sequence>
<dbReference type="Gene3D" id="1.20.920.20">
    <property type="match status" value="1"/>
</dbReference>
<dbReference type="Pfam" id="PF18199">
    <property type="entry name" value="Dynein_C"/>
    <property type="match status" value="1"/>
</dbReference>
<dbReference type="InterPro" id="IPR043157">
    <property type="entry name" value="Dynein_AAA1S"/>
</dbReference>
<dbReference type="Pfam" id="PF12775">
    <property type="entry name" value="AAA_7"/>
    <property type="match status" value="1"/>
</dbReference>
<dbReference type="Pfam" id="PF12781">
    <property type="entry name" value="AAA_9"/>
    <property type="match status" value="1"/>
</dbReference>
<evidence type="ECO:0000256" key="6">
    <source>
        <dbReference type="ARBA" id="ARBA00022741"/>
    </source>
</evidence>
<evidence type="ECO:0000256" key="5">
    <source>
        <dbReference type="ARBA" id="ARBA00022737"/>
    </source>
</evidence>
<keyword evidence="13" id="KW-0966">Cell projection</keyword>
<dbReference type="GO" id="GO:0005874">
    <property type="term" value="C:microtubule"/>
    <property type="evidence" value="ECO:0007669"/>
    <property type="project" value="UniProtKB-KW"/>
</dbReference>
<dbReference type="GO" id="GO:0051959">
    <property type="term" value="F:dynein light intermediate chain binding"/>
    <property type="evidence" value="ECO:0007669"/>
    <property type="project" value="InterPro"/>
</dbReference>
<dbReference type="Gene3D" id="1.20.920.30">
    <property type="match status" value="1"/>
</dbReference>
<evidence type="ECO:0000259" key="22">
    <source>
        <dbReference type="Pfam" id="PF18198"/>
    </source>
</evidence>
<dbReference type="FunFam" id="3.40.50.300:FF:000049">
    <property type="entry name" value="Dynein, axonemal, heavy chain 5"/>
    <property type="match status" value="1"/>
</dbReference>
<evidence type="ECO:0000259" key="18">
    <source>
        <dbReference type="Pfam" id="PF12780"/>
    </source>
</evidence>
<evidence type="ECO:0000259" key="20">
    <source>
        <dbReference type="Pfam" id="PF17852"/>
    </source>
</evidence>
<dbReference type="InterPro" id="IPR043160">
    <property type="entry name" value="Dynein_C_barrel"/>
</dbReference>
<reference evidence="24" key="1">
    <citation type="submission" date="2021-01" db="EMBL/GenBank/DDBJ databases">
        <authorList>
            <person name="Corre E."/>
            <person name="Pelletier E."/>
            <person name="Niang G."/>
            <person name="Scheremetjew M."/>
            <person name="Finn R."/>
            <person name="Kale V."/>
            <person name="Holt S."/>
            <person name="Cochrane G."/>
            <person name="Meng A."/>
            <person name="Brown T."/>
            <person name="Cohen L."/>
        </authorList>
    </citation>
    <scope>NUCLEOTIDE SEQUENCE</scope>
    <source>
        <strain evidence="24">RCC3387</strain>
    </source>
</reference>
<evidence type="ECO:0000313" key="24">
    <source>
        <dbReference type="EMBL" id="CAD9506803.1"/>
    </source>
</evidence>
<dbReference type="InterPro" id="IPR041589">
    <property type="entry name" value="DNAH3_AAA_lid_1"/>
</dbReference>
<dbReference type="InterPro" id="IPR042219">
    <property type="entry name" value="AAA_lid_11_sf"/>
</dbReference>
<accession>A0A7S2I2L3</accession>
<feature type="domain" description="Dynein heavy chain coiled coil stalk" evidence="17">
    <location>
        <begin position="1123"/>
        <end position="1488"/>
    </location>
</feature>
<protein>
    <submittedName>
        <fullName evidence="24">Uncharacterized protein</fullName>
    </submittedName>
</protein>
<dbReference type="FunFam" id="1.10.8.710:FF:000003">
    <property type="entry name" value="Dynein axonemal heavy chain 5"/>
    <property type="match status" value="1"/>
</dbReference>
<evidence type="ECO:0000259" key="17">
    <source>
        <dbReference type="Pfam" id="PF12777"/>
    </source>
</evidence>
<evidence type="ECO:0000259" key="23">
    <source>
        <dbReference type="Pfam" id="PF18199"/>
    </source>
</evidence>
<dbReference type="GO" id="GO:0008569">
    <property type="term" value="F:minus-end-directed microtubule motor activity"/>
    <property type="evidence" value="ECO:0007669"/>
    <property type="project" value="InterPro"/>
</dbReference>
<dbReference type="GO" id="GO:0007018">
    <property type="term" value="P:microtubule-based movement"/>
    <property type="evidence" value="ECO:0007669"/>
    <property type="project" value="InterPro"/>
</dbReference>
<dbReference type="PANTHER" id="PTHR46961">
    <property type="entry name" value="DYNEIN HEAVY CHAIN 1, AXONEMAL-LIKE PROTEIN"/>
    <property type="match status" value="1"/>
</dbReference>
<dbReference type="Gene3D" id="6.10.140.1060">
    <property type="match status" value="1"/>
</dbReference>
<dbReference type="Pfam" id="PF03028">
    <property type="entry name" value="Dynein_heavy"/>
    <property type="match status" value="1"/>
</dbReference>
<evidence type="ECO:0000259" key="16">
    <source>
        <dbReference type="Pfam" id="PF12774"/>
    </source>
</evidence>
<dbReference type="GO" id="GO:0005930">
    <property type="term" value="C:axoneme"/>
    <property type="evidence" value="ECO:0007669"/>
    <property type="project" value="UniProtKB-SubCell"/>
</dbReference>
<evidence type="ECO:0000256" key="7">
    <source>
        <dbReference type="ARBA" id="ARBA00022840"/>
    </source>
</evidence>
<feature type="coiled-coil region" evidence="14">
    <location>
        <begin position="1690"/>
        <end position="1759"/>
    </location>
</feature>
<dbReference type="Gene3D" id="1.10.8.720">
    <property type="entry name" value="Region D6 of dynein motor"/>
    <property type="match status" value="1"/>
</dbReference>
<feature type="domain" description="Dynein heavy chain region D6 P-loop" evidence="15">
    <location>
        <begin position="2009"/>
        <end position="2119"/>
    </location>
</feature>
<dbReference type="InterPro" id="IPR024317">
    <property type="entry name" value="Dynein_heavy_chain_D4_dom"/>
</dbReference>
<feature type="domain" description="Dynein heavy chain hydrolytic ATP-binding dynein motor region" evidence="16">
    <location>
        <begin position="1"/>
        <end position="166"/>
    </location>
</feature>
<dbReference type="Pfam" id="PF12780">
    <property type="entry name" value="AAA_8"/>
    <property type="match status" value="1"/>
</dbReference>
<dbReference type="Gene3D" id="1.10.8.710">
    <property type="match status" value="1"/>
</dbReference>
<keyword evidence="10" id="KW-0969">Cilium</keyword>
<evidence type="ECO:0000256" key="2">
    <source>
        <dbReference type="ARBA" id="ARBA00008887"/>
    </source>
</evidence>
<dbReference type="Gene3D" id="3.10.490.20">
    <property type="match status" value="1"/>
</dbReference>
<dbReference type="Pfam" id="PF12777">
    <property type="entry name" value="MT"/>
    <property type="match status" value="1"/>
</dbReference>
<dbReference type="InterPro" id="IPR041228">
    <property type="entry name" value="Dynein_C"/>
</dbReference>
<keyword evidence="8" id="KW-0243">Dynein</keyword>
<dbReference type="Pfam" id="PF12774">
    <property type="entry name" value="AAA_6"/>
    <property type="match status" value="1"/>
</dbReference>
<comment type="subcellular location">
    <subcellularLocation>
        <location evidence="1">Cytoplasm</location>
        <location evidence="1">Cytoskeleton</location>
        <location evidence="1">Cilium axoneme</location>
    </subcellularLocation>
</comment>
<keyword evidence="9 14" id="KW-0175">Coiled coil</keyword>
<dbReference type="InterPro" id="IPR041658">
    <property type="entry name" value="AAA_lid_11"/>
</dbReference>
<feature type="domain" description="Dynein heavy chain AAA lid" evidence="22">
    <location>
        <begin position="2151"/>
        <end position="2296"/>
    </location>
</feature>
<dbReference type="Gene3D" id="1.10.472.130">
    <property type="match status" value="1"/>
</dbReference>
<evidence type="ECO:0000256" key="3">
    <source>
        <dbReference type="ARBA" id="ARBA00022490"/>
    </source>
</evidence>
<keyword evidence="3" id="KW-0963">Cytoplasm</keyword>
<keyword evidence="6" id="KW-0547">Nucleotide-binding</keyword>
<evidence type="ECO:0000256" key="11">
    <source>
        <dbReference type="ARBA" id="ARBA00023175"/>
    </source>
</evidence>
<keyword evidence="11" id="KW-0505">Motor protein</keyword>
<feature type="domain" description="Dynein heavy chain AAA 5 extension" evidence="20">
    <location>
        <begin position="349"/>
        <end position="462"/>
    </location>
</feature>
<proteinExistence type="inferred from homology"/>
<dbReference type="Pfam" id="PF17852">
    <property type="entry name" value="Dynein_AAA_lid"/>
    <property type="match status" value="1"/>
</dbReference>
<dbReference type="Pfam" id="PF18198">
    <property type="entry name" value="AAA_lid_11"/>
    <property type="match status" value="1"/>
</dbReference>
<dbReference type="FunFam" id="1.10.8.1220:FF:000001">
    <property type="entry name" value="Dynein axonemal heavy chain 5"/>
    <property type="match status" value="1"/>
</dbReference>